<dbReference type="AlphaFoldDB" id="A0A835ZKU2"/>
<dbReference type="EMBL" id="JAFCMP010000002">
    <property type="protein sequence ID" value="KAG5192784.1"/>
    <property type="molecule type" value="Genomic_DNA"/>
</dbReference>
<evidence type="ECO:0000313" key="3">
    <source>
        <dbReference type="Proteomes" id="UP000664859"/>
    </source>
</evidence>
<dbReference type="Proteomes" id="UP000664859">
    <property type="component" value="Unassembled WGS sequence"/>
</dbReference>
<organism evidence="2 3">
    <name type="scientific">Tribonema minus</name>
    <dbReference type="NCBI Taxonomy" id="303371"/>
    <lineage>
        <taxon>Eukaryota</taxon>
        <taxon>Sar</taxon>
        <taxon>Stramenopiles</taxon>
        <taxon>Ochrophyta</taxon>
        <taxon>PX clade</taxon>
        <taxon>Xanthophyceae</taxon>
        <taxon>Tribonematales</taxon>
        <taxon>Tribonemataceae</taxon>
        <taxon>Tribonema</taxon>
    </lineage>
</organism>
<comment type="caution">
    <text evidence="2">The sequence shown here is derived from an EMBL/GenBank/DDBJ whole genome shotgun (WGS) entry which is preliminary data.</text>
</comment>
<accession>A0A835ZKU2</accession>
<protein>
    <submittedName>
        <fullName evidence="2">Uncharacterized protein</fullName>
    </submittedName>
</protein>
<keyword evidence="3" id="KW-1185">Reference proteome</keyword>
<feature type="region of interest" description="Disordered" evidence="1">
    <location>
        <begin position="94"/>
        <end position="214"/>
    </location>
</feature>
<evidence type="ECO:0000256" key="1">
    <source>
        <dbReference type="SAM" id="MobiDB-lite"/>
    </source>
</evidence>
<feature type="compositionally biased region" description="Acidic residues" evidence="1">
    <location>
        <begin position="117"/>
        <end position="129"/>
    </location>
</feature>
<name>A0A835ZKU2_9STRA</name>
<sequence length="214" mass="22840">MEAQLAWLTRHVEAHTEQISRLVARQATIDKALGDLRSFQSHFTDLASVVMAMDLNVRKFEPLNLQEVVPQVTGRVAALEQRLSQVVEAFNSATAADQDSHADQQEDGADASSCSESADDDTASDDEGDTAISSSSADACATGITLSPESMPRSHTRALGDDAEGDRARSGGKRIHKDADVDSSDSDSNTGGSAWYGSSAQEQNKRLKAWSKVG</sequence>
<reference evidence="2" key="1">
    <citation type="submission" date="2021-02" db="EMBL/GenBank/DDBJ databases">
        <title>First Annotated Genome of the Yellow-green Alga Tribonema minus.</title>
        <authorList>
            <person name="Mahan K.M."/>
        </authorList>
    </citation>
    <scope>NUCLEOTIDE SEQUENCE</scope>
    <source>
        <strain evidence="2">UTEX B ZZ1240</strain>
    </source>
</reference>
<evidence type="ECO:0000313" key="2">
    <source>
        <dbReference type="EMBL" id="KAG5192784.1"/>
    </source>
</evidence>
<feature type="compositionally biased region" description="Polar residues" evidence="1">
    <location>
        <begin position="189"/>
        <end position="202"/>
    </location>
</feature>
<gene>
    <name evidence="2" type="ORF">JKP88DRAFT_274735</name>
</gene>
<proteinExistence type="predicted"/>